<evidence type="ECO:0000256" key="7">
    <source>
        <dbReference type="ARBA" id="ARBA00023000"/>
    </source>
</evidence>
<dbReference type="InterPro" id="IPR011938">
    <property type="entry name" value="DNA_recomb/repair_RadA"/>
</dbReference>
<evidence type="ECO:0000256" key="11">
    <source>
        <dbReference type="HAMAP-Rule" id="MF_00348"/>
    </source>
</evidence>
<dbReference type="PROSITE" id="PS50163">
    <property type="entry name" value="RECA_3"/>
    <property type="match status" value="1"/>
</dbReference>
<dbReference type="Gene3D" id="2.170.16.10">
    <property type="entry name" value="Hedgehog/Intein (Hint) domain"/>
    <property type="match status" value="2"/>
</dbReference>
<dbReference type="Pfam" id="PF14520">
    <property type="entry name" value="HHH_5"/>
    <property type="match status" value="1"/>
</dbReference>
<evidence type="ECO:0000259" key="13">
    <source>
        <dbReference type="PROSITE" id="PS50162"/>
    </source>
</evidence>
<feature type="region of interest" description="Disordered" evidence="12">
    <location>
        <begin position="1"/>
        <end position="45"/>
    </location>
</feature>
<dbReference type="PROSITE" id="PS50818">
    <property type="entry name" value="INTEIN_C_TER"/>
    <property type="match status" value="1"/>
</dbReference>
<evidence type="ECO:0000259" key="15">
    <source>
        <dbReference type="PROSITE" id="PS50819"/>
    </source>
</evidence>
<dbReference type="InterPro" id="IPR030934">
    <property type="entry name" value="Intein_C"/>
</dbReference>
<accession>A0AAE4NXT8</accession>
<dbReference type="GO" id="GO:0140664">
    <property type="term" value="F:ATP-dependent DNA damage sensor activity"/>
    <property type="evidence" value="ECO:0007669"/>
    <property type="project" value="InterPro"/>
</dbReference>
<dbReference type="PANTHER" id="PTHR22942">
    <property type="entry name" value="RECA/RAD51/RADA DNA STRAND-PAIRING FAMILY MEMBER"/>
    <property type="match status" value="1"/>
</dbReference>
<dbReference type="SUPFAM" id="SSF51294">
    <property type="entry name" value="Hedgehog/intein (Hint) domain"/>
    <property type="match status" value="1"/>
</dbReference>
<protein>
    <recommendedName>
        <fullName evidence="2 11">DNA repair and recombination protein RadA</fullName>
    </recommendedName>
</protein>
<dbReference type="InterPro" id="IPR013632">
    <property type="entry name" value="Rad51_C"/>
</dbReference>
<dbReference type="InterPro" id="IPR003583">
    <property type="entry name" value="Hlx-hairpin-Hlx_DNA-bd_motif"/>
</dbReference>
<comment type="caution">
    <text evidence="16">The sequence shown here is derived from an EMBL/GenBank/DDBJ whole genome shotgun (WGS) entry which is preliminary data.</text>
</comment>
<dbReference type="HAMAP" id="MF_00348">
    <property type="entry name" value="RadA_arch"/>
    <property type="match status" value="1"/>
</dbReference>
<dbReference type="Pfam" id="PF08423">
    <property type="entry name" value="Rad51"/>
    <property type="match status" value="2"/>
</dbReference>
<dbReference type="CDD" id="cd00081">
    <property type="entry name" value="Hint"/>
    <property type="match status" value="2"/>
</dbReference>
<dbReference type="GO" id="GO:0004519">
    <property type="term" value="F:endonuclease activity"/>
    <property type="evidence" value="ECO:0007669"/>
    <property type="project" value="InterPro"/>
</dbReference>
<evidence type="ECO:0000259" key="14">
    <source>
        <dbReference type="PROSITE" id="PS50163"/>
    </source>
</evidence>
<dbReference type="InterPro" id="IPR020588">
    <property type="entry name" value="RecA_ATP-bd"/>
</dbReference>
<organism evidence="16 17">
    <name type="scientific">Thermococcus waiotapuensis</name>
    <dbReference type="NCBI Taxonomy" id="90909"/>
    <lineage>
        <taxon>Archaea</taxon>
        <taxon>Methanobacteriati</taxon>
        <taxon>Methanobacteriota</taxon>
        <taxon>Thermococci</taxon>
        <taxon>Thermococcales</taxon>
        <taxon>Thermococcaceae</taxon>
        <taxon>Thermococcus</taxon>
    </lineage>
</organism>
<keyword evidence="5" id="KW-0068">Autocatalytic cleavage</keyword>
<dbReference type="NCBIfam" id="TIGR01445">
    <property type="entry name" value="intein_Nterm"/>
    <property type="match status" value="1"/>
</dbReference>
<feature type="compositionally biased region" description="Acidic residues" evidence="12">
    <location>
        <begin position="10"/>
        <end position="27"/>
    </location>
</feature>
<dbReference type="InterPro" id="IPR010995">
    <property type="entry name" value="DNA_repair_Rad51/TF_NusA_a-hlx"/>
</dbReference>
<dbReference type="InterPro" id="IPR027417">
    <property type="entry name" value="P-loop_NTPase"/>
</dbReference>
<dbReference type="EMBL" id="JAVDZE010000006">
    <property type="protein sequence ID" value="MDV3104670.1"/>
    <property type="molecule type" value="Genomic_DNA"/>
</dbReference>
<reference evidence="16 17" key="1">
    <citation type="submission" date="2023-08" db="EMBL/GenBank/DDBJ databases">
        <title>Draft genome sequence of Thermococcus waiotapuensis WT1T, a thermophilic sulphur-dependent archaeon from order Thermococcales.</title>
        <authorList>
            <person name="Manners S.H."/>
            <person name="Carere C.R."/>
            <person name="Dhami M.K."/>
            <person name="Dobson R.C.J."/>
            <person name="Stott M.B."/>
        </authorList>
    </citation>
    <scope>NUCLEOTIDE SEQUENCE [LARGE SCALE GENOMIC DNA]</scope>
    <source>
        <strain evidence="16 17">WT1</strain>
    </source>
</reference>
<sequence length="834" mass="93500">MARKKSDEIKELEEFEEFEVDEEEEPKEETSKSPGKITTLEDLPGVGPATAEKLREAGYDTIEAIAVASPLELKEIAGISEGAALKIIQAAREAANIGTFMRADEYLQKRATIGRIFTGSKALDKLLGGGIETQAVTEVFGEFGSGKCFARDTGIYYENDTLVHFETIEDMYLKYASVSGELPFDNGYAVPLETVSVYTLDPDSGEIRRTKAAYIYRERVEKLAEIKLSTGQTLRVTLPHPVLVFRDGLQWVPAREIKPGDIVVGVRSVPANSSGIDPERTYFLGLFVAEGTSNPLSITIASEELKDLVVSFIEKNDGYTPTVEVRRDLYRILLRKKTAEWLGELGVSNAFTKAVPDEILNADEDSIAAFLAGYIDGDGYATGSIVEMTTKSRKLADGLVFLFKRLGTAVKLSEKKIGDEVYYRLYITGEDRKVIERVLERARLKSREMKEGGIGRYPPALGRFLGRLYSEFRLPKRDDETAYHILTRKKDVWFTEKTLFRIEEYFKDALERLDGAEKAILAGEKPDLPFAWTALLKYGFTERQVSNYRTRGLPKRPELRGKVASALIQEIERLRKVANLALETIALVRKLEFHEVSSVEVINYNDWVYDLVIPETHNFIAPNGLVLHNTQLAHTLAVIVQKPLEEGGLNGSVVWIDTENTFRPERIRQIAENRGLNPDEVLKNIYVARAFNSNHQMLLVEKAEEIIKEKAETDRPVKLLVVDSLTSHFRSEYVGRGTLAERQQKLAKHLADLHRLANLYDIAVFVTNQVQAKPDAFFGDPTKPVGGHILAHSATLRIYLRKGKAGKRVARLIDSPHLPEGEAVFTVTEKGVED</sequence>
<dbReference type="NCBIfam" id="NF003301">
    <property type="entry name" value="PRK04301.1"/>
    <property type="match status" value="1"/>
</dbReference>
<dbReference type="Gene3D" id="3.10.28.10">
    <property type="entry name" value="Homing endonucleases"/>
    <property type="match status" value="1"/>
</dbReference>
<dbReference type="GO" id="GO:0006281">
    <property type="term" value="P:DNA repair"/>
    <property type="evidence" value="ECO:0007669"/>
    <property type="project" value="UniProtKB-UniRule"/>
</dbReference>
<evidence type="ECO:0000256" key="12">
    <source>
        <dbReference type="SAM" id="MobiDB-lite"/>
    </source>
</evidence>
<dbReference type="SUPFAM" id="SSF55608">
    <property type="entry name" value="Homing endonucleases"/>
    <property type="match status" value="1"/>
</dbReference>
<dbReference type="SUPFAM" id="SSF52540">
    <property type="entry name" value="P-loop containing nucleoside triphosphate hydrolases"/>
    <property type="match status" value="2"/>
</dbReference>
<keyword evidence="7" id="KW-0651">Protein splicing</keyword>
<keyword evidence="17" id="KW-1185">Reference proteome</keyword>
<feature type="domain" description="RecA family profile 1" evidence="13">
    <location>
        <begin position="630"/>
        <end position="770"/>
    </location>
</feature>
<comment type="function">
    <text evidence="10 11">Involved in DNA repair and in homologous recombination. Binds and assemble on single-stranded DNA to form a nucleoprotein filament. Hydrolyzes ATP in a ssDNA-dependent manner and promotes DNA strand exchange between homologous DNA molecules.</text>
</comment>
<dbReference type="InterPro" id="IPR003587">
    <property type="entry name" value="Hint_dom_N"/>
</dbReference>
<evidence type="ECO:0000256" key="4">
    <source>
        <dbReference type="ARBA" id="ARBA00022763"/>
    </source>
</evidence>
<gene>
    <name evidence="11 16" type="primary">radA</name>
    <name evidence="16" type="ORF">RBI02_09010</name>
</gene>
<dbReference type="SMART" id="SM00306">
    <property type="entry name" value="HintN"/>
    <property type="match status" value="1"/>
</dbReference>
<evidence type="ECO:0000256" key="3">
    <source>
        <dbReference type="ARBA" id="ARBA00022741"/>
    </source>
</evidence>
<dbReference type="GO" id="GO:0003684">
    <property type="term" value="F:damaged DNA binding"/>
    <property type="evidence" value="ECO:0007669"/>
    <property type="project" value="UniProtKB-UniRule"/>
</dbReference>
<evidence type="ECO:0000256" key="9">
    <source>
        <dbReference type="ARBA" id="ARBA00023172"/>
    </source>
</evidence>
<evidence type="ECO:0000256" key="10">
    <source>
        <dbReference type="ARBA" id="ARBA00025684"/>
    </source>
</evidence>
<dbReference type="PROSITE" id="PS50819">
    <property type="entry name" value="INTEIN_ENDONUCLEASE"/>
    <property type="match status" value="1"/>
</dbReference>
<dbReference type="InterPro" id="IPR036844">
    <property type="entry name" value="Hint_dom_sf"/>
</dbReference>
<evidence type="ECO:0000313" key="17">
    <source>
        <dbReference type="Proteomes" id="UP001245683"/>
    </source>
</evidence>
<comment type="similarity">
    <text evidence="1 11">Belongs to the eukaryotic RecA-like protein family.</text>
</comment>
<dbReference type="Pfam" id="PF14528">
    <property type="entry name" value="LAGLIDADG_3"/>
    <property type="match status" value="1"/>
</dbReference>
<proteinExistence type="inferred from homology"/>
<dbReference type="SMART" id="SM00278">
    <property type="entry name" value="HhH1"/>
    <property type="match status" value="2"/>
</dbReference>
<evidence type="ECO:0000256" key="5">
    <source>
        <dbReference type="ARBA" id="ARBA00022813"/>
    </source>
</evidence>
<dbReference type="RefSeq" id="WP_315343314.1">
    <property type="nucleotide sequence ID" value="NZ_JAVDZE010000006.1"/>
</dbReference>
<dbReference type="InterPro" id="IPR027434">
    <property type="entry name" value="Homing_endonucl"/>
</dbReference>
<dbReference type="InterPro" id="IPR004860">
    <property type="entry name" value="LAGLIDADG_dom"/>
</dbReference>
<dbReference type="InterPro" id="IPR003586">
    <property type="entry name" value="Hint_dom_C"/>
</dbReference>
<evidence type="ECO:0000256" key="2">
    <source>
        <dbReference type="ARBA" id="ARBA00018144"/>
    </source>
</evidence>
<dbReference type="GO" id="GO:0006310">
    <property type="term" value="P:DNA recombination"/>
    <property type="evidence" value="ECO:0007669"/>
    <property type="project" value="UniProtKB-UniRule"/>
</dbReference>
<dbReference type="Gene3D" id="1.10.150.20">
    <property type="entry name" value="5' to 3' exonuclease, C-terminal subdomain"/>
    <property type="match status" value="1"/>
</dbReference>
<name>A0AAE4NXT8_9EURY</name>
<dbReference type="PROSITE" id="PS50817">
    <property type="entry name" value="INTEIN_N_TER"/>
    <property type="match status" value="1"/>
</dbReference>
<feature type="domain" description="RecA family profile 2" evidence="14">
    <location>
        <begin position="775"/>
        <end position="834"/>
    </location>
</feature>
<dbReference type="InterPro" id="IPR004042">
    <property type="entry name" value="Intein_endonuc_central"/>
</dbReference>
<evidence type="ECO:0000256" key="6">
    <source>
        <dbReference type="ARBA" id="ARBA00022840"/>
    </source>
</evidence>
<evidence type="ECO:0000313" key="16">
    <source>
        <dbReference type="EMBL" id="MDV3104670.1"/>
    </source>
</evidence>
<dbReference type="GO" id="GO:0016539">
    <property type="term" value="P:intein-mediated protein splicing"/>
    <property type="evidence" value="ECO:0007669"/>
    <property type="project" value="InterPro"/>
</dbReference>
<dbReference type="PRINTS" id="PR00379">
    <property type="entry name" value="INTEIN"/>
</dbReference>
<dbReference type="Gene3D" id="3.40.50.300">
    <property type="entry name" value="P-loop containing nucleotide triphosphate hydrolases"/>
    <property type="match status" value="2"/>
</dbReference>
<keyword evidence="3 11" id="KW-0547">Nucleotide-binding</keyword>
<dbReference type="PANTHER" id="PTHR22942:SF30">
    <property type="entry name" value="MEIOTIC RECOMBINATION PROTEIN DMC1_LIM15 HOMOLOG"/>
    <property type="match status" value="1"/>
</dbReference>
<comment type="caution">
    <text evidence="11">Lacks conserved residue(s) required for the propagation of feature annotation.</text>
</comment>
<dbReference type="SMART" id="SM00305">
    <property type="entry name" value="HintC"/>
    <property type="match status" value="1"/>
</dbReference>
<dbReference type="InterPro" id="IPR006142">
    <property type="entry name" value="INTEIN"/>
</dbReference>
<keyword evidence="8 11" id="KW-0238">DNA-binding</keyword>
<dbReference type="InterPro" id="IPR006141">
    <property type="entry name" value="Intein_N"/>
</dbReference>
<evidence type="ECO:0000256" key="8">
    <source>
        <dbReference type="ARBA" id="ARBA00023125"/>
    </source>
</evidence>
<dbReference type="PROSITE" id="PS50162">
    <property type="entry name" value="RECA_2"/>
    <property type="match status" value="1"/>
</dbReference>
<dbReference type="InterPro" id="IPR020587">
    <property type="entry name" value="RecA_monomer-monomer_interface"/>
</dbReference>
<keyword evidence="9 11" id="KW-0233">DNA recombination</keyword>
<dbReference type="FunFam" id="3.40.50.300:FF:002052">
    <property type="entry name" value="DNA repair protein RAD51 homolog"/>
    <property type="match status" value="1"/>
</dbReference>
<dbReference type="SUPFAM" id="SSF47794">
    <property type="entry name" value="Rad51 N-terminal domain-like"/>
    <property type="match status" value="1"/>
</dbReference>
<dbReference type="AlphaFoldDB" id="A0AAE4NXT8"/>
<evidence type="ECO:0000256" key="1">
    <source>
        <dbReference type="ARBA" id="ARBA00008050"/>
    </source>
</evidence>
<keyword evidence="4 11" id="KW-0227">DNA damage</keyword>
<dbReference type="Proteomes" id="UP001245683">
    <property type="component" value="Unassembled WGS sequence"/>
</dbReference>
<dbReference type="NCBIfam" id="TIGR01443">
    <property type="entry name" value="intein_Cterm"/>
    <property type="match status" value="1"/>
</dbReference>
<keyword evidence="6 11" id="KW-0067">ATP-binding</keyword>
<dbReference type="GO" id="GO:0005524">
    <property type="term" value="F:ATP binding"/>
    <property type="evidence" value="ECO:0007669"/>
    <property type="project" value="UniProtKB-UniRule"/>
</dbReference>
<feature type="domain" description="DOD-type homing endonuclease" evidence="15">
    <location>
        <begin position="283"/>
        <end position="408"/>
    </location>
</feature>